<evidence type="ECO:0000313" key="1">
    <source>
        <dbReference type="EMBL" id="KAE9386589.1"/>
    </source>
</evidence>
<name>A0A6A4GLF1_9AGAR</name>
<protein>
    <submittedName>
        <fullName evidence="1">Uncharacterized protein</fullName>
    </submittedName>
</protein>
<keyword evidence="2" id="KW-1185">Reference proteome</keyword>
<organism evidence="1 2">
    <name type="scientific">Gymnopus androsaceus JB14</name>
    <dbReference type="NCBI Taxonomy" id="1447944"/>
    <lineage>
        <taxon>Eukaryota</taxon>
        <taxon>Fungi</taxon>
        <taxon>Dikarya</taxon>
        <taxon>Basidiomycota</taxon>
        <taxon>Agaricomycotina</taxon>
        <taxon>Agaricomycetes</taxon>
        <taxon>Agaricomycetidae</taxon>
        <taxon>Agaricales</taxon>
        <taxon>Marasmiineae</taxon>
        <taxon>Omphalotaceae</taxon>
        <taxon>Gymnopus</taxon>
    </lineage>
</organism>
<accession>A0A6A4GLF1</accession>
<dbReference type="EMBL" id="ML769865">
    <property type="protein sequence ID" value="KAE9386589.1"/>
    <property type="molecule type" value="Genomic_DNA"/>
</dbReference>
<dbReference type="Proteomes" id="UP000799118">
    <property type="component" value="Unassembled WGS sequence"/>
</dbReference>
<dbReference type="AlphaFoldDB" id="A0A6A4GLF1"/>
<evidence type="ECO:0000313" key="2">
    <source>
        <dbReference type="Proteomes" id="UP000799118"/>
    </source>
</evidence>
<gene>
    <name evidence="1" type="ORF">BT96DRAFT_949000</name>
</gene>
<proteinExistence type="predicted"/>
<sequence>MNEDEKDTWYITLDPGNGEGFGEKVKSTLEKVHVCLSSNAFSHSVHGLEDTAEVTTTRERMNSNQPMGKKLTERDKSRLIWLLTMRRMAVLLDSLEVLEGVEEELSGDDGRPPSGDILKSIIRRVLQEKGGNLTYIPPYWVLVANFTSDHPHYTLRAFKQKSGKKALYTAHWSWAKTDLWPTSGRHYMNFYHPKPRGKVEVVL</sequence>
<reference evidence="1" key="1">
    <citation type="journal article" date="2019" name="Environ. Microbiol.">
        <title>Fungal ecological strategies reflected in gene transcription - a case study of two litter decomposers.</title>
        <authorList>
            <person name="Barbi F."/>
            <person name="Kohler A."/>
            <person name="Barry K."/>
            <person name="Baskaran P."/>
            <person name="Daum C."/>
            <person name="Fauchery L."/>
            <person name="Ihrmark K."/>
            <person name="Kuo A."/>
            <person name="LaButti K."/>
            <person name="Lipzen A."/>
            <person name="Morin E."/>
            <person name="Grigoriev I.V."/>
            <person name="Henrissat B."/>
            <person name="Lindahl B."/>
            <person name="Martin F."/>
        </authorList>
    </citation>
    <scope>NUCLEOTIDE SEQUENCE</scope>
    <source>
        <strain evidence="1">JB14</strain>
    </source>
</reference>